<keyword evidence="12" id="KW-1185">Reference proteome</keyword>
<evidence type="ECO:0000256" key="7">
    <source>
        <dbReference type="ARBA" id="ARBA00022840"/>
    </source>
</evidence>
<dbReference type="PANTHER" id="PTHR22984:SF25">
    <property type="entry name" value="PROTEIN KINASE DOMAIN-CONTAINING PROTEIN"/>
    <property type="match status" value="1"/>
</dbReference>
<reference evidence="11" key="1">
    <citation type="submission" date="2020-07" db="EMBL/GenBank/DDBJ databases">
        <title>The High-quality genome of the commercially important snow crab, Chionoecetes opilio.</title>
        <authorList>
            <person name="Jeong J.-H."/>
            <person name="Ryu S."/>
        </authorList>
    </citation>
    <scope>NUCLEOTIDE SEQUENCE</scope>
    <source>
        <strain evidence="11">MADBK_172401_WGS</strain>
        <tissue evidence="11">Digestive gland</tissue>
    </source>
</reference>
<protein>
    <recommendedName>
        <fullName evidence="2">non-specific serine/threonine protein kinase</fullName>
        <ecNumber evidence="2">2.7.11.1</ecNumber>
    </recommendedName>
</protein>
<dbReference type="Pfam" id="PF00069">
    <property type="entry name" value="Pkinase"/>
    <property type="match status" value="1"/>
</dbReference>
<evidence type="ECO:0000256" key="8">
    <source>
        <dbReference type="ARBA" id="ARBA00047899"/>
    </source>
</evidence>
<evidence type="ECO:0000256" key="2">
    <source>
        <dbReference type="ARBA" id="ARBA00012513"/>
    </source>
</evidence>
<dbReference type="GO" id="GO:0005524">
    <property type="term" value="F:ATP binding"/>
    <property type="evidence" value="ECO:0007669"/>
    <property type="project" value="UniProtKB-KW"/>
</dbReference>
<evidence type="ECO:0000313" key="11">
    <source>
        <dbReference type="EMBL" id="KAG0720832.1"/>
    </source>
</evidence>
<evidence type="ECO:0000313" key="12">
    <source>
        <dbReference type="Proteomes" id="UP000770661"/>
    </source>
</evidence>
<proteinExistence type="predicted"/>
<comment type="catalytic activity">
    <reaction evidence="8">
        <text>L-threonyl-[protein] + ATP = O-phospho-L-threonyl-[protein] + ADP + H(+)</text>
        <dbReference type="Rhea" id="RHEA:46608"/>
        <dbReference type="Rhea" id="RHEA-COMP:11060"/>
        <dbReference type="Rhea" id="RHEA-COMP:11605"/>
        <dbReference type="ChEBI" id="CHEBI:15378"/>
        <dbReference type="ChEBI" id="CHEBI:30013"/>
        <dbReference type="ChEBI" id="CHEBI:30616"/>
        <dbReference type="ChEBI" id="CHEBI:61977"/>
        <dbReference type="ChEBI" id="CHEBI:456216"/>
        <dbReference type="EC" id="2.7.11.1"/>
    </reaction>
</comment>
<evidence type="ECO:0000256" key="6">
    <source>
        <dbReference type="ARBA" id="ARBA00022777"/>
    </source>
</evidence>
<dbReference type="InterPro" id="IPR011009">
    <property type="entry name" value="Kinase-like_dom_sf"/>
</dbReference>
<sequence length="131" mass="14407">MKCVEAATLPLRPAQVSVTFVAPTSPTPLPPVNGNVNDSTKVYSPPEWIVNNQYQSVPATVWSLGILLYDLVFGDIPFEYEDQIVTAKIVIRNDVTPECESSFGGAFRWCPRTGPPWSRYCSTRGCGARTP</sequence>
<dbReference type="InterPro" id="IPR051138">
    <property type="entry name" value="PIM_Ser/Thr_kinase"/>
</dbReference>
<comment type="catalytic activity">
    <reaction evidence="9">
        <text>L-seryl-[protein] + ATP = O-phospho-L-seryl-[protein] + ADP + H(+)</text>
        <dbReference type="Rhea" id="RHEA:17989"/>
        <dbReference type="Rhea" id="RHEA-COMP:9863"/>
        <dbReference type="Rhea" id="RHEA-COMP:11604"/>
        <dbReference type="ChEBI" id="CHEBI:15378"/>
        <dbReference type="ChEBI" id="CHEBI:29999"/>
        <dbReference type="ChEBI" id="CHEBI:30616"/>
        <dbReference type="ChEBI" id="CHEBI:83421"/>
        <dbReference type="ChEBI" id="CHEBI:456216"/>
        <dbReference type="EC" id="2.7.11.1"/>
    </reaction>
</comment>
<gene>
    <name evidence="11" type="primary">Pim1_1</name>
    <name evidence="11" type="ORF">GWK47_047632</name>
</gene>
<keyword evidence="5" id="KW-0547">Nucleotide-binding</keyword>
<dbReference type="SUPFAM" id="SSF56112">
    <property type="entry name" value="Protein kinase-like (PK-like)"/>
    <property type="match status" value="1"/>
</dbReference>
<evidence type="ECO:0000259" key="10">
    <source>
        <dbReference type="PROSITE" id="PS50011"/>
    </source>
</evidence>
<evidence type="ECO:0000256" key="9">
    <source>
        <dbReference type="ARBA" id="ARBA00048679"/>
    </source>
</evidence>
<evidence type="ECO:0000256" key="1">
    <source>
        <dbReference type="ARBA" id="ARBA00004340"/>
    </source>
</evidence>
<name>A0A8J4Y592_CHIOP</name>
<keyword evidence="7" id="KW-0067">ATP-binding</keyword>
<evidence type="ECO:0000256" key="3">
    <source>
        <dbReference type="ARBA" id="ARBA00022527"/>
    </source>
</evidence>
<dbReference type="GO" id="GO:0005737">
    <property type="term" value="C:cytoplasm"/>
    <property type="evidence" value="ECO:0007669"/>
    <property type="project" value="TreeGrafter"/>
</dbReference>
<dbReference type="PROSITE" id="PS50011">
    <property type="entry name" value="PROTEIN_KINASE_DOM"/>
    <property type="match status" value="1"/>
</dbReference>
<comment type="caution">
    <text evidence="11">The sequence shown here is derived from an EMBL/GenBank/DDBJ whole genome shotgun (WGS) entry which is preliminary data.</text>
</comment>
<feature type="domain" description="Protein kinase" evidence="10">
    <location>
        <begin position="1"/>
        <end position="131"/>
    </location>
</feature>
<dbReference type="GO" id="GO:0043657">
    <property type="term" value="C:host cell"/>
    <property type="evidence" value="ECO:0007669"/>
    <property type="project" value="UniProtKB-SubCell"/>
</dbReference>
<dbReference type="Gene3D" id="1.10.510.10">
    <property type="entry name" value="Transferase(Phosphotransferase) domain 1"/>
    <property type="match status" value="1"/>
</dbReference>
<dbReference type="GO" id="GO:0004674">
    <property type="term" value="F:protein serine/threonine kinase activity"/>
    <property type="evidence" value="ECO:0007669"/>
    <property type="project" value="UniProtKB-KW"/>
</dbReference>
<evidence type="ECO:0000256" key="4">
    <source>
        <dbReference type="ARBA" id="ARBA00022679"/>
    </source>
</evidence>
<evidence type="ECO:0000256" key="5">
    <source>
        <dbReference type="ARBA" id="ARBA00022741"/>
    </source>
</evidence>
<dbReference type="InterPro" id="IPR000719">
    <property type="entry name" value="Prot_kinase_dom"/>
</dbReference>
<comment type="subcellular location">
    <subcellularLocation>
        <location evidence="1">Host cell</location>
    </subcellularLocation>
</comment>
<keyword evidence="6 11" id="KW-0418">Kinase</keyword>
<keyword evidence="3" id="KW-0723">Serine/threonine-protein kinase</keyword>
<dbReference type="EC" id="2.7.11.1" evidence="2"/>
<organism evidence="11 12">
    <name type="scientific">Chionoecetes opilio</name>
    <name type="common">Atlantic snow crab</name>
    <name type="synonym">Cancer opilio</name>
    <dbReference type="NCBI Taxonomy" id="41210"/>
    <lineage>
        <taxon>Eukaryota</taxon>
        <taxon>Metazoa</taxon>
        <taxon>Ecdysozoa</taxon>
        <taxon>Arthropoda</taxon>
        <taxon>Crustacea</taxon>
        <taxon>Multicrustacea</taxon>
        <taxon>Malacostraca</taxon>
        <taxon>Eumalacostraca</taxon>
        <taxon>Eucarida</taxon>
        <taxon>Decapoda</taxon>
        <taxon>Pleocyemata</taxon>
        <taxon>Brachyura</taxon>
        <taxon>Eubrachyura</taxon>
        <taxon>Majoidea</taxon>
        <taxon>Majidae</taxon>
        <taxon>Chionoecetes</taxon>
    </lineage>
</organism>
<dbReference type="EMBL" id="JACEEZ010012164">
    <property type="protein sequence ID" value="KAG0720832.1"/>
    <property type="molecule type" value="Genomic_DNA"/>
</dbReference>
<dbReference type="PANTHER" id="PTHR22984">
    <property type="entry name" value="SERINE/THREONINE-PROTEIN KINASE PIM"/>
    <property type="match status" value="1"/>
</dbReference>
<dbReference type="Proteomes" id="UP000770661">
    <property type="component" value="Unassembled WGS sequence"/>
</dbReference>
<dbReference type="OrthoDB" id="193931at2759"/>
<keyword evidence="4" id="KW-0808">Transferase</keyword>
<dbReference type="AlphaFoldDB" id="A0A8J4Y592"/>
<accession>A0A8J4Y592</accession>